<dbReference type="InterPro" id="IPR036741">
    <property type="entry name" value="TAFII-230_TBP-bd_sf"/>
</dbReference>
<dbReference type="PANTHER" id="PTHR13900">
    <property type="entry name" value="TRANSCRIPTION INITIATION FACTOR TFIID"/>
    <property type="match status" value="1"/>
</dbReference>
<feature type="compositionally biased region" description="Polar residues" evidence="9">
    <location>
        <begin position="166"/>
        <end position="175"/>
    </location>
</feature>
<dbReference type="GO" id="GO:0017025">
    <property type="term" value="F:TBP-class protein binding"/>
    <property type="evidence" value="ECO:0007669"/>
    <property type="project" value="InterPro"/>
</dbReference>
<feature type="compositionally biased region" description="Basic and acidic residues" evidence="9">
    <location>
        <begin position="1347"/>
        <end position="1357"/>
    </location>
</feature>
<dbReference type="Pfam" id="PF15288">
    <property type="entry name" value="zf-CCHC_6"/>
    <property type="match status" value="1"/>
</dbReference>
<feature type="compositionally biased region" description="Acidic residues" evidence="9">
    <location>
        <begin position="142"/>
        <end position="153"/>
    </location>
</feature>
<protein>
    <recommendedName>
        <fullName evidence="7">Transcription initiation factor TFIID subunit 1</fullName>
    </recommendedName>
</protein>
<dbReference type="PROSITE" id="PS50014">
    <property type="entry name" value="BROMODOMAIN_2"/>
    <property type="match status" value="2"/>
</dbReference>
<keyword evidence="4 8" id="KW-0103">Bromodomain</keyword>
<feature type="region of interest" description="Disordered" evidence="9">
    <location>
        <begin position="1066"/>
        <end position="1088"/>
    </location>
</feature>
<evidence type="ECO:0000313" key="11">
    <source>
        <dbReference type="EMBL" id="EEN65170.1"/>
    </source>
</evidence>
<dbReference type="InterPro" id="IPR036427">
    <property type="entry name" value="Bromodomain-like_sf"/>
</dbReference>
<dbReference type="GO" id="GO:0005669">
    <property type="term" value="C:transcription factor TFIID complex"/>
    <property type="evidence" value="ECO:0007669"/>
    <property type="project" value="InterPro"/>
</dbReference>
<feature type="region of interest" description="Disordered" evidence="9">
    <location>
        <begin position="1347"/>
        <end position="1374"/>
    </location>
</feature>
<dbReference type="GO" id="GO:0016251">
    <property type="term" value="F:RNA polymerase II general transcription initiation factor activity"/>
    <property type="evidence" value="ECO:0007669"/>
    <property type="project" value="InterPro"/>
</dbReference>
<feature type="region of interest" description="Disordered" evidence="9">
    <location>
        <begin position="594"/>
        <end position="656"/>
    </location>
</feature>
<keyword evidence="3" id="KW-0805">Transcription regulation</keyword>
<dbReference type="SUPFAM" id="SSF47370">
    <property type="entry name" value="Bromodomain"/>
    <property type="match status" value="2"/>
</dbReference>
<evidence type="ECO:0000256" key="4">
    <source>
        <dbReference type="ARBA" id="ARBA00023117"/>
    </source>
</evidence>
<accession>C3Y3A3</accession>
<keyword evidence="6" id="KW-0539">Nucleus</keyword>
<feature type="region of interest" description="Disordered" evidence="9">
    <location>
        <begin position="1797"/>
        <end position="1921"/>
    </location>
</feature>
<sequence length="2008" mass="229160">MEMCKEKRLVIYSKAQRKDLSLEMDSGDEDDREPPLSLTGFLFGNIDQKGQLEDDDILDQESKRHLNQLNSLGGFGSLVQEITADTDNNGDDEQDSQTSSSGWVLNSPSAVDYSDINEAVDEQDVRQSMGSLQVPQPGSDSTSDDDDYDDEGETTDRQLMPPPASSMVTKATRSSPVEEFKGRPSPHDQTDSGNSLFADAGIILPSVVPTTTNGDMSRQEAEDNLVEKGDRKRRSSDSSPESHSKKRRSMERSPSGGSLKDALFKGKELPDVTVLFPHFRHGKVLRFNKLFGPGKPSSLPQIWRGAKRRRKRRRPTGEEPLEDSYEWEFDYGPIPPPDQWMSDDEEKMMRPMEALPDAGVRKEASQDDNRPEIPEWRYGPARYWYDMLGVPETGEGFDYGFKLAQNSDSDSGNEGDDEREESKEPPNPSEPEPQKDDPTEKTEDQPEDMETSEEAEVVPKSEFPEEEYFYMVAQRSWEDDIVWDGEQIKDKVLQSKSAAMAGWIPTSTSRTAQSFSSQQGLNINVTLPNSIPSTSSGKNQQDPDDEQLWYSLFPVENPELVYGNWEDDIIWDPQNMKEIPKPKVMKLDPNDENIIFGIPDDPDPLPDDTPSKDKKEVRQSTLLLKKRGLTKPESDQSNVSHNEQKDPWNLSNDEYYDPKHSLQETTLRASMGGNLVQHSTPAIELRQPFFPTHMGPIKLRQLHRPPLRKFSHGPLAQPGPHSVLPLLKQIKKKAKLREQERQASGGGEVFFMRTPQDLTGMDGEILLAEYSEEYAPLVSQVGMATKIKNFYKRKAGHTTGPPKFEYGETVYAHTSPFLGPLHPGQALQAFENNLFRAPIYQHKIPETDFLVIRTRVHYYIREFQGLFCVGQECPLYEVPGPNSKRANNHVRDFLQVFIYRLFWKSKDKPRRIKMEDIRKAFPTHSESSIRKRLKLCADFKRTGRKYKNVVYVGMDSNWWVLKPEFRLPSEEEIRAMVSPEQCCAYYSMLEAEQRLKDAGYGEKSLFAPEEENEEEFQRNIDDEVRTAPWNTTRAFISAMKGKCLLAVMGVADPTGCGEGFSYIKVPNKPQSSKDDNSPQPVKRTVTGTDADLRRLSLKNAKQLLRKFGVSEEEIKKLSRWEVIDVVRTMSTEQARSGEAGMSKFARGTRFSVAEHQEKYKEECQRIFDLQNKVLSSAEVLSTDEESSSADDSDFEEMGKNIENMLANKKTSQQITREREEAERKELQRMIMGEDTSKDRDKDDKRESKRSSSTGTPIPGARGQDDDLESIGSSFTGRRLKIYRTFKDEDGKEYVRTETVRKPSVIDTYVRIRTTKDENFIKNWLAQDEQHKEEMRRERRRIQEQLRRIKRNQEKEKMAPPPKKKKKKPDQPPLKLKCGACGQIGHMRTNKECPLYERSHAPPSHPVAMTEEQEEEVERYTIKEDENLIKVEGTKLILGKSLVDQAAAVRRESLILKFPKAMQPKKDEKKKRRVGTVTHCDYLKRPKKSANRRRTDPVVTLSSILENFLNEMRDLPNTYPFHQPVNPRMVVDYYKIVHRPMDLQTMREKLRQRQYHSRLDFVEDVKLIVHNSTLYNGAKSPLTQIAQDMLGVCEKRVAEKEDKITRLEKAINPLLDDDDQVAFSFILENIITQKMMNVPNSWPFHQPVNKKFVPDYFKVISQPMDLETLKKNVQSHKYRNRDAFMKDVDLIHRNSVKYNGADSPFTCTAEEVVRSCKETLDEYDEHLTQLENDIRHAQEAAIAAAMQDEDQDGSNLPSNPNSPQPGDVDMEVVYNVIIPCSPQPGDVDMEEDSLLDNTTTAHDESWESAPPTEPQPGPSRESVGDADFIDVVGDEEAMEMDRSKRGRGEEDTGDNGSSRPVSAAFESYQNEDSNFDYSYDVEDEDSRLPDEDSNLPTDLNLSEDDEEEDSRYADDNAQFPDMSNQYFQQQPAAQRSLQFSDQFFEEVNQAAGGDSLQPTEGLDTRDLVAQAMAEIDNKESDGEDFVSVGGGGRERYCRLGSERGYNPDL</sequence>
<proteinExistence type="inferred from homology"/>
<dbReference type="Pfam" id="PF00439">
    <property type="entry name" value="Bromodomain"/>
    <property type="match status" value="2"/>
</dbReference>
<evidence type="ECO:0000256" key="1">
    <source>
        <dbReference type="ARBA" id="ARBA00004123"/>
    </source>
</evidence>
<feature type="compositionally biased region" description="Basic and acidic residues" evidence="9">
    <location>
        <begin position="432"/>
        <end position="444"/>
    </location>
</feature>
<gene>
    <name evidence="11" type="ORF">BRAFLDRAFT_126682</name>
</gene>
<dbReference type="EMBL" id="GG666483">
    <property type="protein sequence ID" value="EEN65170.1"/>
    <property type="molecule type" value="Genomic_DNA"/>
</dbReference>
<dbReference type="PROSITE" id="PS00633">
    <property type="entry name" value="BROMODOMAIN_1"/>
    <property type="match status" value="2"/>
</dbReference>
<feature type="compositionally biased region" description="Basic and acidic residues" evidence="9">
    <location>
        <begin position="217"/>
        <end position="230"/>
    </location>
</feature>
<dbReference type="FunFam" id="1.10.1100.10:FF:000001">
    <property type="entry name" value="Transcription initiation factor TFIID subunit"/>
    <property type="match status" value="1"/>
</dbReference>
<dbReference type="eggNOG" id="KOG0008">
    <property type="taxonomic scope" value="Eukaryota"/>
</dbReference>
<feature type="compositionally biased region" description="Polar residues" evidence="9">
    <location>
        <begin position="1866"/>
        <end position="1875"/>
    </location>
</feature>
<feature type="compositionally biased region" description="Acidic residues" evidence="9">
    <location>
        <begin position="445"/>
        <end position="456"/>
    </location>
</feature>
<dbReference type="InParanoid" id="C3Y3A3"/>
<evidence type="ECO:0000256" key="2">
    <source>
        <dbReference type="ARBA" id="ARBA00009064"/>
    </source>
</evidence>
<dbReference type="GO" id="GO:0004402">
    <property type="term" value="F:histone acetyltransferase activity"/>
    <property type="evidence" value="ECO:0007669"/>
    <property type="project" value="InterPro"/>
</dbReference>
<name>C3Y3A3_BRAFL</name>
<evidence type="ECO:0000259" key="10">
    <source>
        <dbReference type="PROSITE" id="PS50014"/>
    </source>
</evidence>
<feature type="region of interest" description="Disordered" evidence="9">
    <location>
        <begin position="84"/>
        <end position="109"/>
    </location>
</feature>
<comment type="similarity">
    <text evidence="2">Belongs to the TAF1 family.</text>
</comment>
<dbReference type="InterPro" id="IPR018359">
    <property type="entry name" value="Bromodomain_CS"/>
</dbReference>
<feature type="region of interest" description="Disordered" evidence="9">
    <location>
        <begin position="350"/>
        <end position="375"/>
    </location>
</feature>
<dbReference type="SMART" id="SM00297">
    <property type="entry name" value="BROMO"/>
    <property type="match status" value="2"/>
</dbReference>
<evidence type="ECO:0000256" key="9">
    <source>
        <dbReference type="SAM" id="MobiDB-lite"/>
    </source>
</evidence>
<feature type="compositionally biased region" description="Polar residues" evidence="9">
    <location>
        <begin position="96"/>
        <end position="109"/>
    </location>
</feature>
<dbReference type="Gene3D" id="1.10.1100.10">
    <property type="entry name" value="TAFII-230 TBP-binding domain"/>
    <property type="match status" value="1"/>
</dbReference>
<feature type="region of interest" description="Disordered" evidence="9">
    <location>
        <begin position="507"/>
        <end position="544"/>
    </location>
</feature>
<dbReference type="Pfam" id="PF09247">
    <property type="entry name" value="TBP-binding"/>
    <property type="match status" value="1"/>
</dbReference>
<evidence type="ECO:0000256" key="3">
    <source>
        <dbReference type="ARBA" id="ARBA00023015"/>
    </source>
</evidence>
<evidence type="ECO:0000256" key="7">
    <source>
        <dbReference type="ARBA" id="ARBA00040102"/>
    </source>
</evidence>
<feature type="region of interest" description="Disordered" evidence="9">
    <location>
        <begin position="1203"/>
        <end position="1271"/>
    </location>
</feature>
<feature type="compositionally biased region" description="Basic and acidic residues" evidence="9">
    <location>
        <begin position="1215"/>
        <end position="1227"/>
    </location>
</feature>
<dbReference type="PANTHER" id="PTHR13900:SF0">
    <property type="entry name" value="TRANSCRIPTION INITIATION FACTOR TFIID SUBUNIT 1"/>
    <property type="match status" value="1"/>
</dbReference>
<feature type="compositionally biased region" description="Basic residues" evidence="9">
    <location>
        <begin position="305"/>
        <end position="314"/>
    </location>
</feature>
<dbReference type="Gene3D" id="1.20.920.10">
    <property type="entry name" value="Bromodomain-like"/>
    <property type="match status" value="2"/>
</dbReference>
<evidence type="ECO:0000256" key="6">
    <source>
        <dbReference type="ARBA" id="ARBA00023242"/>
    </source>
</evidence>
<comment type="subcellular location">
    <subcellularLocation>
        <location evidence="1">Nucleus</location>
    </subcellularLocation>
</comment>
<dbReference type="STRING" id="7739.C3Y3A3"/>
<feature type="region of interest" description="Disordered" evidence="9">
    <location>
        <begin position="298"/>
        <end position="321"/>
    </location>
</feature>
<feature type="domain" description="Bromo" evidence="10">
    <location>
        <begin position="1512"/>
        <end position="1582"/>
    </location>
</feature>
<feature type="region of interest" description="Disordered" evidence="9">
    <location>
        <begin position="399"/>
        <end position="464"/>
    </location>
</feature>
<feature type="compositionally biased region" description="Basic and acidic residues" evidence="9">
    <location>
        <begin position="359"/>
        <end position="375"/>
    </location>
</feature>
<dbReference type="InterPro" id="IPR009067">
    <property type="entry name" value="TAF_II_230-bd"/>
</dbReference>
<evidence type="ECO:0000256" key="8">
    <source>
        <dbReference type="PROSITE-ProRule" id="PRU00035"/>
    </source>
</evidence>
<feature type="region of interest" description="Disordered" evidence="9">
    <location>
        <begin position="127"/>
        <end position="262"/>
    </location>
</feature>
<dbReference type="PRINTS" id="PR00503">
    <property type="entry name" value="BROMODOMAIN"/>
</dbReference>
<dbReference type="InterPro" id="IPR001487">
    <property type="entry name" value="Bromodomain"/>
</dbReference>
<feature type="region of interest" description="Disordered" evidence="9">
    <location>
        <begin position="1745"/>
        <end position="1767"/>
    </location>
</feature>
<dbReference type="InterPro" id="IPR040240">
    <property type="entry name" value="TAF1"/>
</dbReference>
<dbReference type="InterPro" id="IPR022591">
    <property type="entry name" value="TAF1_HAT_dom"/>
</dbReference>
<feature type="compositionally biased region" description="Polar residues" evidence="9">
    <location>
        <begin position="127"/>
        <end position="136"/>
    </location>
</feature>
<dbReference type="SUPFAM" id="SSF47055">
    <property type="entry name" value="TAF(II)230 TBP-binding fragment"/>
    <property type="match status" value="1"/>
</dbReference>
<dbReference type="CDD" id="cd05511">
    <property type="entry name" value="Bromo_TFIID"/>
    <property type="match status" value="2"/>
</dbReference>
<feature type="compositionally biased region" description="Basic and acidic residues" evidence="9">
    <location>
        <begin position="1234"/>
        <end position="1249"/>
    </location>
</feature>
<feature type="compositionally biased region" description="Basic and acidic residues" evidence="9">
    <location>
        <begin position="609"/>
        <end position="618"/>
    </location>
</feature>
<feature type="domain" description="Bromo" evidence="10">
    <location>
        <begin position="1635"/>
        <end position="1705"/>
    </location>
</feature>
<organism>
    <name type="scientific">Branchiostoma floridae</name>
    <name type="common">Florida lancelet</name>
    <name type="synonym">Amphioxus</name>
    <dbReference type="NCBI Taxonomy" id="7739"/>
    <lineage>
        <taxon>Eukaryota</taxon>
        <taxon>Metazoa</taxon>
        <taxon>Chordata</taxon>
        <taxon>Cephalochordata</taxon>
        <taxon>Leptocardii</taxon>
        <taxon>Amphioxiformes</taxon>
        <taxon>Branchiostomatidae</taxon>
        <taxon>Branchiostoma</taxon>
    </lineage>
</organism>
<dbReference type="InterPro" id="IPR041670">
    <property type="entry name" value="Znf-CCHC_6"/>
</dbReference>
<dbReference type="FunFam" id="1.20.920.10:FF:000020">
    <property type="entry name" value="Transcription initiation factor TFIID subunit"/>
    <property type="match status" value="1"/>
</dbReference>
<feature type="compositionally biased region" description="Polar residues" evidence="9">
    <location>
        <begin position="507"/>
        <end position="540"/>
    </location>
</feature>
<reference evidence="11" key="1">
    <citation type="journal article" date="2008" name="Nature">
        <title>The amphioxus genome and the evolution of the chordate karyotype.</title>
        <authorList>
            <consortium name="US DOE Joint Genome Institute (JGI-PGF)"/>
            <person name="Putnam N.H."/>
            <person name="Butts T."/>
            <person name="Ferrier D.E.K."/>
            <person name="Furlong R.F."/>
            <person name="Hellsten U."/>
            <person name="Kawashima T."/>
            <person name="Robinson-Rechavi M."/>
            <person name="Shoguchi E."/>
            <person name="Terry A."/>
            <person name="Yu J.-K."/>
            <person name="Benito-Gutierrez E.L."/>
            <person name="Dubchak I."/>
            <person name="Garcia-Fernandez J."/>
            <person name="Gibson-Brown J.J."/>
            <person name="Grigoriev I.V."/>
            <person name="Horton A.C."/>
            <person name="de Jong P.J."/>
            <person name="Jurka J."/>
            <person name="Kapitonov V.V."/>
            <person name="Kohara Y."/>
            <person name="Kuroki Y."/>
            <person name="Lindquist E."/>
            <person name="Lucas S."/>
            <person name="Osoegawa K."/>
            <person name="Pennacchio L.A."/>
            <person name="Salamov A.A."/>
            <person name="Satou Y."/>
            <person name="Sauka-Spengler T."/>
            <person name="Schmutz J."/>
            <person name="Shin-I T."/>
            <person name="Toyoda A."/>
            <person name="Bronner-Fraser M."/>
            <person name="Fujiyama A."/>
            <person name="Holland L.Z."/>
            <person name="Holland P.W.H."/>
            <person name="Satoh N."/>
            <person name="Rokhsar D.S."/>
        </authorList>
    </citation>
    <scope>NUCLEOTIDE SEQUENCE [LARGE SCALE GENOMIC DNA]</scope>
    <source>
        <strain evidence="11">S238N-H82</strain>
        <tissue evidence="11">Testes</tissue>
    </source>
</reference>
<dbReference type="Pfam" id="PF12157">
    <property type="entry name" value="DUF3591"/>
    <property type="match status" value="1"/>
</dbReference>
<evidence type="ECO:0000256" key="5">
    <source>
        <dbReference type="ARBA" id="ARBA00023163"/>
    </source>
</evidence>
<keyword evidence="5" id="KW-0804">Transcription</keyword>
<feature type="compositionally biased region" description="Basic and acidic residues" evidence="9">
    <location>
        <begin position="1838"/>
        <end position="1849"/>
    </location>
</feature>
<feature type="compositionally biased region" description="Basic and acidic residues" evidence="9">
    <location>
        <begin position="176"/>
        <end position="190"/>
    </location>
</feature>